<feature type="signal peptide" evidence="1">
    <location>
        <begin position="1"/>
        <end position="20"/>
    </location>
</feature>
<keyword evidence="1" id="KW-0732">Signal</keyword>
<evidence type="ECO:0000313" key="2">
    <source>
        <dbReference type="EMBL" id="KAF0924108.1"/>
    </source>
</evidence>
<gene>
    <name evidence="2" type="ORF">E2562_008425</name>
</gene>
<name>A0A6G1EH36_9ORYZ</name>
<evidence type="ECO:0000313" key="3">
    <source>
        <dbReference type="Proteomes" id="UP000479710"/>
    </source>
</evidence>
<dbReference type="AlphaFoldDB" id="A0A6G1EH36"/>
<accession>A0A6G1EH36</accession>
<dbReference type="Proteomes" id="UP000479710">
    <property type="component" value="Unassembled WGS sequence"/>
</dbReference>
<organism evidence="2 3">
    <name type="scientific">Oryza meyeriana var. granulata</name>
    <dbReference type="NCBI Taxonomy" id="110450"/>
    <lineage>
        <taxon>Eukaryota</taxon>
        <taxon>Viridiplantae</taxon>
        <taxon>Streptophyta</taxon>
        <taxon>Embryophyta</taxon>
        <taxon>Tracheophyta</taxon>
        <taxon>Spermatophyta</taxon>
        <taxon>Magnoliopsida</taxon>
        <taxon>Liliopsida</taxon>
        <taxon>Poales</taxon>
        <taxon>Poaceae</taxon>
        <taxon>BOP clade</taxon>
        <taxon>Oryzoideae</taxon>
        <taxon>Oryzeae</taxon>
        <taxon>Oryzinae</taxon>
        <taxon>Oryza</taxon>
        <taxon>Oryza meyeriana</taxon>
    </lineage>
</organism>
<dbReference type="EMBL" id="SPHZ02000003">
    <property type="protein sequence ID" value="KAF0924108.1"/>
    <property type="molecule type" value="Genomic_DNA"/>
</dbReference>
<protein>
    <recommendedName>
        <fullName evidence="4">Secreted protein</fullName>
    </recommendedName>
</protein>
<sequence length="72" mass="7760">MALAVAVAATILVWIPLLQPWNTVNRHSPRVVPTMGIRKLLIAVTVGASKQGPCSVVLLYWLPGMAKPYLAP</sequence>
<comment type="caution">
    <text evidence="2">The sequence shown here is derived from an EMBL/GenBank/DDBJ whole genome shotgun (WGS) entry which is preliminary data.</text>
</comment>
<feature type="chain" id="PRO_5026320711" description="Secreted protein" evidence="1">
    <location>
        <begin position="21"/>
        <end position="72"/>
    </location>
</feature>
<evidence type="ECO:0008006" key="4">
    <source>
        <dbReference type="Google" id="ProtNLM"/>
    </source>
</evidence>
<evidence type="ECO:0000256" key="1">
    <source>
        <dbReference type="SAM" id="SignalP"/>
    </source>
</evidence>
<keyword evidence="3" id="KW-1185">Reference proteome</keyword>
<proteinExistence type="predicted"/>
<reference evidence="2 3" key="1">
    <citation type="submission" date="2019-11" db="EMBL/GenBank/DDBJ databases">
        <title>Whole genome sequence of Oryza granulata.</title>
        <authorList>
            <person name="Li W."/>
        </authorList>
    </citation>
    <scope>NUCLEOTIDE SEQUENCE [LARGE SCALE GENOMIC DNA]</scope>
    <source>
        <strain evidence="3">cv. Menghai</strain>
        <tissue evidence="2">Leaf</tissue>
    </source>
</reference>